<evidence type="ECO:0000313" key="1">
    <source>
        <dbReference type="EMBL" id="PHJ37771.1"/>
    </source>
</evidence>
<evidence type="ECO:0000313" key="2">
    <source>
        <dbReference type="Proteomes" id="UP000222564"/>
    </source>
</evidence>
<dbReference type="Proteomes" id="UP000222564">
    <property type="component" value="Unassembled WGS sequence"/>
</dbReference>
<keyword evidence="2" id="KW-1185">Reference proteome</keyword>
<organism evidence="1 2">
    <name type="scientific">Desulforamulus profundi</name>
    <dbReference type="NCBI Taxonomy" id="1383067"/>
    <lineage>
        <taxon>Bacteria</taxon>
        <taxon>Bacillati</taxon>
        <taxon>Bacillota</taxon>
        <taxon>Clostridia</taxon>
        <taxon>Eubacteriales</taxon>
        <taxon>Peptococcaceae</taxon>
        <taxon>Desulforamulus</taxon>
    </lineage>
</organism>
<dbReference type="Pfam" id="PF17253">
    <property type="entry name" value="DUF5320"/>
    <property type="match status" value="1"/>
</dbReference>
<protein>
    <submittedName>
        <fullName evidence="1">Uncharacterized protein</fullName>
    </submittedName>
</protein>
<gene>
    <name evidence="1" type="ORF">P378_13940</name>
</gene>
<dbReference type="RefSeq" id="WP_099083471.1">
    <property type="nucleotide sequence ID" value="NZ_AWQQ01000080.1"/>
</dbReference>
<name>A0A2C6L242_9FIRM</name>
<accession>A0A2C6L242</accession>
<dbReference type="EMBL" id="AWQQ01000080">
    <property type="protein sequence ID" value="PHJ37771.1"/>
    <property type="molecule type" value="Genomic_DNA"/>
</dbReference>
<sequence length="109" mass="11765">MPGFRGTGPAGKGPMTGRGRGYCIGYVGEGNVASVANYQSGMRRRRHLCWSNNVPPVAEAGGLKVTDTAFIPTDTNKDDLTSLKNQALHLESYLANLKKAIEQIEKKQS</sequence>
<reference evidence="1 2" key="1">
    <citation type="submission" date="2013-09" db="EMBL/GenBank/DDBJ databases">
        <title>Biodegradation of hydrocarbons in the deep terrestrial subsurface : characterization of a microbial consortium composed of two Desulfotomaculum species originating from a deep geological formation.</title>
        <authorList>
            <person name="Aullo T."/>
            <person name="Berlendis S."/>
            <person name="Lascourreges J.-F."/>
            <person name="Dessort D."/>
            <person name="Saint-Laurent S."/>
            <person name="Schraauwers B."/>
            <person name="Mas J."/>
            <person name="Magot M."/>
            <person name="Ranchou-Peyruse A."/>
        </authorList>
    </citation>
    <scope>NUCLEOTIDE SEQUENCE [LARGE SCALE GENOMIC DNA]</scope>
    <source>
        <strain evidence="1 2">Bs107</strain>
    </source>
</reference>
<dbReference type="InterPro" id="IPR035205">
    <property type="entry name" value="DUF5320"/>
</dbReference>
<dbReference type="OrthoDB" id="9815278at2"/>
<dbReference type="AlphaFoldDB" id="A0A2C6L242"/>
<proteinExistence type="predicted"/>
<comment type="caution">
    <text evidence="1">The sequence shown here is derived from an EMBL/GenBank/DDBJ whole genome shotgun (WGS) entry which is preliminary data.</text>
</comment>